<name>A0A8D8WKH2_9HEMI</name>
<reference evidence="1" key="1">
    <citation type="submission" date="2021-05" db="EMBL/GenBank/DDBJ databases">
        <authorList>
            <person name="Alioto T."/>
            <person name="Alioto T."/>
            <person name="Gomez Garrido J."/>
        </authorList>
    </citation>
    <scope>NUCLEOTIDE SEQUENCE</scope>
</reference>
<dbReference type="AlphaFoldDB" id="A0A8D8WKH2"/>
<sequence length="264" mass="30165">MFKIFTKWGKDKETIVTAYKTLGRSIINYAAPIWTPQLANSHWRSLQATQNAALRTATGCHLITQEDHLHNECKVLPVRKHNNLLSQQYLLRCKTSNHPCNTVIQKALPPRTIRNLLKEDEILTDGTIPGYDISEQDYKIGLQIIHRNAINEATIHYMPNRVLNTPPPEVAEEEEKSLPRQTRTTLAQLRSGWCKLLNSYQNKINSEIDNTCPRCGLGPHDVQHLFTCTSKPTHLTTSDLWSHPEEVAKFLDLPTREDEEDADV</sequence>
<dbReference type="EMBL" id="HBUF01202027">
    <property type="protein sequence ID" value="CAG6662223.1"/>
    <property type="molecule type" value="Transcribed_RNA"/>
</dbReference>
<evidence type="ECO:0000313" key="1">
    <source>
        <dbReference type="EMBL" id="CAG6662223.1"/>
    </source>
</evidence>
<organism evidence="1">
    <name type="scientific">Cacopsylla melanoneura</name>
    <dbReference type="NCBI Taxonomy" id="428564"/>
    <lineage>
        <taxon>Eukaryota</taxon>
        <taxon>Metazoa</taxon>
        <taxon>Ecdysozoa</taxon>
        <taxon>Arthropoda</taxon>
        <taxon>Hexapoda</taxon>
        <taxon>Insecta</taxon>
        <taxon>Pterygota</taxon>
        <taxon>Neoptera</taxon>
        <taxon>Paraneoptera</taxon>
        <taxon>Hemiptera</taxon>
        <taxon>Sternorrhyncha</taxon>
        <taxon>Psylloidea</taxon>
        <taxon>Psyllidae</taxon>
        <taxon>Psyllinae</taxon>
        <taxon>Cacopsylla</taxon>
    </lineage>
</organism>
<protein>
    <submittedName>
        <fullName evidence="1">Uncharacterized protein</fullName>
    </submittedName>
</protein>
<proteinExistence type="predicted"/>
<accession>A0A8D8WKH2</accession>